<evidence type="ECO:0000313" key="1">
    <source>
        <dbReference type="EMBL" id="GMR57906.1"/>
    </source>
</evidence>
<dbReference type="EMBL" id="BTRK01000006">
    <property type="protein sequence ID" value="GMR57906.1"/>
    <property type="molecule type" value="Genomic_DNA"/>
</dbReference>
<sequence>MLLRRQRQLPLMTKLRPDNSLAHWRITSRSNASCQYSTCYMSNGRSFFPRMIIVEQAKEIRTALIAALDKQTGEERGGVTTSHFLG</sequence>
<name>A0AAN5D6V3_9BILA</name>
<keyword evidence="2" id="KW-1185">Reference proteome</keyword>
<evidence type="ECO:0000313" key="2">
    <source>
        <dbReference type="Proteomes" id="UP001328107"/>
    </source>
</evidence>
<proteinExistence type="predicted"/>
<protein>
    <submittedName>
        <fullName evidence="1">Uncharacterized protein</fullName>
    </submittedName>
</protein>
<reference evidence="2" key="1">
    <citation type="submission" date="2022-10" db="EMBL/GenBank/DDBJ databases">
        <title>Genome assembly of Pristionchus species.</title>
        <authorList>
            <person name="Yoshida K."/>
            <person name="Sommer R.J."/>
        </authorList>
    </citation>
    <scope>NUCLEOTIDE SEQUENCE [LARGE SCALE GENOMIC DNA]</scope>
    <source>
        <strain evidence="2">RS5460</strain>
    </source>
</reference>
<dbReference type="Proteomes" id="UP001328107">
    <property type="component" value="Unassembled WGS sequence"/>
</dbReference>
<organism evidence="1 2">
    <name type="scientific">Pristionchus mayeri</name>
    <dbReference type="NCBI Taxonomy" id="1317129"/>
    <lineage>
        <taxon>Eukaryota</taxon>
        <taxon>Metazoa</taxon>
        <taxon>Ecdysozoa</taxon>
        <taxon>Nematoda</taxon>
        <taxon>Chromadorea</taxon>
        <taxon>Rhabditida</taxon>
        <taxon>Rhabditina</taxon>
        <taxon>Diplogasteromorpha</taxon>
        <taxon>Diplogasteroidea</taxon>
        <taxon>Neodiplogasteridae</taxon>
        <taxon>Pristionchus</taxon>
    </lineage>
</organism>
<accession>A0AAN5D6V3</accession>
<dbReference type="AlphaFoldDB" id="A0AAN5D6V3"/>
<comment type="caution">
    <text evidence="1">The sequence shown here is derived from an EMBL/GenBank/DDBJ whole genome shotgun (WGS) entry which is preliminary data.</text>
</comment>
<gene>
    <name evidence="1" type="ORF">PMAYCL1PPCAC_28101</name>
</gene>
<feature type="non-terminal residue" evidence="1">
    <location>
        <position position="86"/>
    </location>
</feature>